<dbReference type="InterPro" id="IPR020568">
    <property type="entry name" value="Ribosomal_Su5_D2-typ_SF"/>
</dbReference>
<dbReference type="Pfam" id="PF01119">
    <property type="entry name" value="DNA_mis_repair"/>
    <property type="match status" value="1"/>
</dbReference>
<dbReference type="InterPro" id="IPR014721">
    <property type="entry name" value="Ribsml_uS5_D2-typ_fold_subgr"/>
</dbReference>
<sequence length="611" mass="65659">MTTARPKLRRLSHHVIDLIAAGEVVERPAAALKELVENAIDSGANRLNVALLGGGTQRIEVSDNGCGMTPDDLLLAVERHCTSKLNDEALILISTLGFRGEALPSIGASARLSLISRTPDSDTAWQIRVEGGVITPPAPVAGPVGTRAIVEDIFFATPARRKFLKSPRVESNHAEAVMRRLALAAPHCAICFTLDERTIFDLPPQKPLERAQAILGETDALCEIDETRNDMRLTGFICGPACTRATAAGQFLLVNNRPVTDPVLRTAIRVAYRPVIEPGRQPVVALHLRLPFDRLDVNVHPAKTELRFADEADVRALMIGGLQRALGHGAGQGGQKIRFSPSRSNIRYPARDSAPEDALPSATPERPLAGARMGPRPDLPQGGFAEQFAGFTPSARQIASPNAPPVAPPAADHPLGAPVAQVLDTYIIAVAEDGNLILVDQHAAHERLTHERLLAQHAEGRIRAQRLLLPEVVDLTAGQAHALLTHAGALGELGLEVEAFGGSSVLLRTMPALLQGGDGAALLRDLAEELAEDPDLTPGDSGAFERRLDAIVSRMACHGSIRAGRRLQPEEMSALLRQMEQTPRAGTCSHGRPTWLKLSRTELEKLFGRIR</sequence>
<dbReference type="OrthoDB" id="9763467at2"/>
<dbReference type="NCBIfam" id="TIGR00585">
    <property type="entry name" value="mutl"/>
    <property type="match status" value="1"/>
</dbReference>
<dbReference type="GO" id="GO:0016887">
    <property type="term" value="F:ATP hydrolysis activity"/>
    <property type="evidence" value="ECO:0007669"/>
    <property type="project" value="InterPro"/>
</dbReference>
<evidence type="ECO:0000256" key="3">
    <source>
        <dbReference type="ARBA" id="ARBA00022763"/>
    </source>
</evidence>
<dbReference type="SUPFAM" id="SSF55874">
    <property type="entry name" value="ATPase domain of HSP90 chaperone/DNA topoisomerase II/histidine kinase"/>
    <property type="match status" value="1"/>
</dbReference>
<protein>
    <recommendedName>
        <fullName evidence="2 5">DNA mismatch repair protein MutL</fullName>
    </recommendedName>
</protein>
<dbReference type="STRING" id="153496.A0U89_11670"/>
<dbReference type="GO" id="GO:0006298">
    <property type="term" value="P:mismatch repair"/>
    <property type="evidence" value="ECO:0007669"/>
    <property type="project" value="UniProtKB-UniRule"/>
</dbReference>
<name>A0A1D8UVM5_9PROT</name>
<dbReference type="PROSITE" id="PS00058">
    <property type="entry name" value="DNA_MISMATCH_REPAIR_1"/>
    <property type="match status" value="1"/>
</dbReference>
<dbReference type="AlphaFoldDB" id="A0A1D8UVM5"/>
<dbReference type="GO" id="GO:0140664">
    <property type="term" value="F:ATP-dependent DNA damage sensor activity"/>
    <property type="evidence" value="ECO:0007669"/>
    <property type="project" value="InterPro"/>
</dbReference>
<evidence type="ECO:0000313" key="6">
    <source>
        <dbReference type="EMBL" id="AOX17691.1"/>
    </source>
</evidence>
<dbReference type="SMART" id="SM01340">
    <property type="entry name" value="DNA_mis_repair"/>
    <property type="match status" value="1"/>
</dbReference>
<dbReference type="Proteomes" id="UP000179145">
    <property type="component" value="Chromosome"/>
</dbReference>
<keyword evidence="4 5" id="KW-0234">DNA repair</keyword>
<dbReference type="InterPro" id="IPR014790">
    <property type="entry name" value="MutL_C"/>
</dbReference>
<dbReference type="InterPro" id="IPR042121">
    <property type="entry name" value="MutL_C_regsub"/>
</dbReference>
<dbReference type="Pfam" id="PF13589">
    <property type="entry name" value="HATPase_c_3"/>
    <property type="match status" value="1"/>
</dbReference>
<evidence type="ECO:0000313" key="7">
    <source>
        <dbReference type="Proteomes" id="UP000179145"/>
    </source>
</evidence>
<proteinExistence type="inferred from homology"/>
<evidence type="ECO:0000256" key="1">
    <source>
        <dbReference type="ARBA" id="ARBA00006082"/>
    </source>
</evidence>
<dbReference type="PANTHER" id="PTHR10073">
    <property type="entry name" value="DNA MISMATCH REPAIR PROTEIN MLH, PMS, MUTL"/>
    <property type="match status" value="1"/>
</dbReference>
<dbReference type="Gene3D" id="3.30.565.10">
    <property type="entry name" value="Histidine kinase-like ATPase, C-terminal domain"/>
    <property type="match status" value="1"/>
</dbReference>
<dbReference type="InterPro" id="IPR002099">
    <property type="entry name" value="MutL/Mlh/PMS"/>
</dbReference>
<evidence type="ECO:0000256" key="4">
    <source>
        <dbReference type="ARBA" id="ARBA00023204"/>
    </source>
</evidence>
<dbReference type="Pfam" id="PF08676">
    <property type="entry name" value="MutL_C"/>
    <property type="match status" value="1"/>
</dbReference>
<dbReference type="InterPro" id="IPR038973">
    <property type="entry name" value="MutL/Mlh/Pms-like"/>
</dbReference>
<dbReference type="InterPro" id="IPR020667">
    <property type="entry name" value="DNA_mismatch_repair_MutL"/>
</dbReference>
<comment type="similarity">
    <text evidence="1 5">Belongs to the DNA mismatch repair MutL/HexB family.</text>
</comment>
<dbReference type="InterPro" id="IPR042120">
    <property type="entry name" value="MutL_C_dimsub"/>
</dbReference>
<dbReference type="InterPro" id="IPR037198">
    <property type="entry name" value="MutL_C_sf"/>
</dbReference>
<dbReference type="eggNOG" id="COG0323">
    <property type="taxonomic scope" value="Bacteria"/>
</dbReference>
<evidence type="ECO:0000256" key="5">
    <source>
        <dbReference type="HAMAP-Rule" id="MF_00149"/>
    </source>
</evidence>
<dbReference type="GO" id="GO:0005524">
    <property type="term" value="F:ATP binding"/>
    <property type="evidence" value="ECO:0007669"/>
    <property type="project" value="InterPro"/>
</dbReference>
<dbReference type="SUPFAM" id="SSF54211">
    <property type="entry name" value="Ribosomal protein S5 domain 2-like"/>
    <property type="match status" value="1"/>
</dbReference>
<dbReference type="RefSeq" id="WP_070403245.1">
    <property type="nucleotide sequence ID" value="NZ_BJVW01000001.1"/>
</dbReference>
<reference evidence="6 7" key="1">
    <citation type="journal article" date="2016" name="Microb. Cell Fact.">
        <title>Dissection of exopolysaccharide biosynthesis in Kozakia baliensis.</title>
        <authorList>
            <person name="Brandt J.U."/>
            <person name="Jakob F."/>
            <person name="Behr J."/>
            <person name="Geissler A.J."/>
            <person name="Vogel R.F."/>
        </authorList>
    </citation>
    <scope>NUCLEOTIDE SEQUENCE [LARGE SCALE GENOMIC DNA]</scope>
    <source>
        <strain evidence="6 7">DSM 14400</strain>
    </source>
</reference>
<dbReference type="InterPro" id="IPR036890">
    <property type="entry name" value="HATPase_C_sf"/>
</dbReference>
<dbReference type="KEGG" id="kba:A0U89_11670"/>
<dbReference type="Gene3D" id="3.30.1540.20">
    <property type="entry name" value="MutL, C-terminal domain, dimerisation subdomain"/>
    <property type="match status" value="1"/>
</dbReference>
<keyword evidence="3 5" id="KW-0227">DNA damage</keyword>
<dbReference type="InterPro" id="IPR013507">
    <property type="entry name" value="DNA_mismatch_S5_2-like"/>
</dbReference>
<dbReference type="SMART" id="SM00853">
    <property type="entry name" value="MutL_C"/>
    <property type="match status" value="1"/>
</dbReference>
<keyword evidence="7" id="KW-1185">Reference proteome</keyword>
<comment type="function">
    <text evidence="5">This protein is involved in the repair of mismatches in DNA. It is required for dam-dependent methyl-directed DNA mismatch repair. May act as a 'molecular matchmaker', a protein that promotes the formation of a stable complex between two or more DNA-binding proteins in an ATP-dependent manner without itself being part of a final effector complex.</text>
</comment>
<dbReference type="InterPro" id="IPR014762">
    <property type="entry name" value="DNA_mismatch_repair_CS"/>
</dbReference>
<gene>
    <name evidence="5" type="primary">mutL</name>
    <name evidence="6" type="ORF">A0U89_11670</name>
</gene>
<dbReference type="HAMAP" id="MF_00149">
    <property type="entry name" value="DNA_mis_repair"/>
    <property type="match status" value="1"/>
</dbReference>
<dbReference type="EMBL" id="CP014674">
    <property type="protein sequence ID" value="AOX17691.1"/>
    <property type="molecule type" value="Genomic_DNA"/>
</dbReference>
<dbReference type="GO" id="GO:0032300">
    <property type="term" value="C:mismatch repair complex"/>
    <property type="evidence" value="ECO:0007669"/>
    <property type="project" value="InterPro"/>
</dbReference>
<dbReference type="Gene3D" id="3.30.230.10">
    <property type="match status" value="1"/>
</dbReference>
<organism evidence="6 7">
    <name type="scientific">Kozakia baliensis</name>
    <dbReference type="NCBI Taxonomy" id="153496"/>
    <lineage>
        <taxon>Bacteria</taxon>
        <taxon>Pseudomonadati</taxon>
        <taxon>Pseudomonadota</taxon>
        <taxon>Alphaproteobacteria</taxon>
        <taxon>Acetobacterales</taxon>
        <taxon>Acetobacteraceae</taxon>
        <taxon>Kozakia</taxon>
    </lineage>
</organism>
<dbReference type="CDD" id="cd00782">
    <property type="entry name" value="MutL_Trans"/>
    <property type="match status" value="1"/>
</dbReference>
<evidence type="ECO:0000256" key="2">
    <source>
        <dbReference type="ARBA" id="ARBA00021975"/>
    </source>
</evidence>
<accession>A0A1D8UVM5</accession>
<dbReference type="CDD" id="cd16926">
    <property type="entry name" value="HATPase_MutL-MLH-PMS-like"/>
    <property type="match status" value="1"/>
</dbReference>
<dbReference type="Gene3D" id="3.30.1370.100">
    <property type="entry name" value="MutL, C-terminal domain, regulatory subdomain"/>
    <property type="match status" value="1"/>
</dbReference>
<dbReference type="FunFam" id="3.30.565.10:FF:000003">
    <property type="entry name" value="DNA mismatch repair endonuclease MutL"/>
    <property type="match status" value="1"/>
</dbReference>
<dbReference type="SUPFAM" id="SSF118116">
    <property type="entry name" value="DNA mismatch repair protein MutL"/>
    <property type="match status" value="1"/>
</dbReference>
<dbReference type="GO" id="GO:0030983">
    <property type="term" value="F:mismatched DNA binding"/>
    <property type="evidence" value="ECO:0007669"/>
    <property type="project" value="InterPro"/>
</dbReference>
<dbReference type="PANTHER" id="PTHR10073:SF12">
    <property type="entry name" value="DNA MISMATCH REPAIR PROTEIN MLH1"/>
    <property type="match status" value="1"/>
</dbReference>